<keyword evidence="2" id="KW-1185">Reference proteome</keyword>
<comment type="caution">
    <text evidence="1">The sequence shown here is derived from an EMBL/GenBank/DDBJ whole genome shotgun (WGS) entry which is preliminary data.</text>
</comment>
<accession>A0A4Y1ZXN6</accession>
<dbReference type="OrthoDB" id="8197165at2759"/>
<proteinExistence type="predicted"/>
<name>A0A4Y1ZXN6_ARAVE</name>
<gene>
    <name evidence="1" type="ORF">AVEN_115159_1</name>
</gene>
<sequence length="168" mass="19442">MTVNTERKLFRHHEKTAEITGVEFNLIKRLGIILECINYSMKINLEKFAEFTSATQDICLRNYSWYPMSISLHKILFSGRDIIEACILPIGSYSEEAQETKGKQMHIPSGEQRNCAHIRFFSKGRWFSDNRSFVDLSFVTLGDGLRTTITRWSLLIRFSLETVIPGDK</sequence>
<dbReference type="AlphaFoldDB" id="A0A4Y1ZXN6"/>
<organism evidence="1 2">
    <name type="scientific">Araneus ventricosus</name>
    <name type="common">Orbweaver spider</name>
    <name type="synonym">Epeira ventricosa</name>
    <dbReference type="NCBI Taxonomy" id="182803"/>
    <lineage>
        <taxon>Eukaryota</taxon>
        <taxon>Metazoa</taxon>
        <taxon>Ecdysozoa</taxon>
        <taxon>Arthropoda</taxon>
        <taxon>Chelicerata</taxon>
        <taxon>Arachnida</taxon>
        <taxon>Araneae</taxon>
        <taxon>Araneomorphae</taxon>
        <taxon>Entelegynae</taxon>
        <taxon>Araneoidea</taxon>
        <taxon>Araneidae</taxon>
        <taxon>Araneus</taxon>
    </lineage>
</organism>
<reference evidence="1 2" key="1">
    <citation type="journal article" date="2019" name="Sci. Rep.">
        <title>Orb-weaving spider Araneus ventricosus genome elucidates the spidroin gene catalogue.</title>
        <authorList>
            <person name="Kono N."/>
            <person name="Nakamura H."/>
            <person name="Ohtoshi R."/>
            <person name="Moran D.A.P."/>
            <person name="Shinohara A."/>
            <person name="Yoshida Y."/>
            <person name="Fujiwara M."/>
            <person name="Mori M."/>
            <person name="Tomita M."/>
            <person name="Arakawa K."/>
        </authorList>
    </citation>
    <scope>NUCLEOTIDE SEQUENCE [LARGE SCALE GENOMIC DNA]</scope>
</reference>
<evidence type="ECO:0000313" key="1">
    <source>
        <dbReference type="EMBL" id="GBL72170.1"/>
    </source>
</evidence>
<dbReference type="EMBL" id="BGPR01000001">
    <property type="protein sequence ID" value="GBL72170.1"/>
    <property type="molecule type" value="Genomic_DNA"/>
</dbReference>
<evidence type="ECO:0000313" key="2">
    <source>
        <dbReference type="Proteomes" id="UP000499080"/>
    </source>
</evidence>
<protein>
    <submittedName>
        <fullName evidence="1">Uncharacterized protein</fullName>
    </submittedName>
</protein>
<dbReference type="Proteomes" id="UP000499080">
    <property type="component" value="Unassembled WGS sequence"/>
</dbReference>